<dbReference type="STRING" id="1072389.K1X7Z5"/>
<dbReference type="InterPro" id="IPR027417">
    <property type="entry name" value="P-loop_NTPase"/>
</dbReference>
<evidence type="ECO:0000313" key="3">
    <source>
        <dbReference type="Proteomes" id="UP000006753"/>
    </source>
</evidence>
<dbReference type="OrthoDB" id="10264655at2759"/>
<feature type="region of interest" description="Disordered" evidence="1">
    <location>
        <begin position="201"/>
        <end position="235"/>
    </location>
</feature>
<keyword evidence="2" id="KW-0808">Transferase</keyword>
<proteinExistence type="predicted"/>
<protein>
    <submittedName>
        <fullName evidence="2">Nicotinamide riboside kinase 1</fullName>
    </submittedName>
</protein>
<dbReference type="AlphaFoldDB" id="K1X7Z5"/>
<evidence type="ECO:0000256" key="1">
    <source>
        <dbReference type="SAM" id="MobiDB-lite"/>
    </source>
</evidence>
<dbReference type="HOGENOM" id="CLU_037770_0_0_1"/>
<gene>
    <name evidence="2" type="ORF">MBM_05247</name>
</gene>
<sequence length="539" mass="59020">MSSQMEAQSERVSSLSTTDNPRGQPNSPDSNVVLVHENAIPEPHRSEVSCIISNRPSSFVELFDPTKDKTFVVAIGGCTSSGKSSLALILSEVFTNPPATADSFGPLGEIDLNMKNAGTLGQDGSFKLEHIEEIEGAKAAASIEKKATVVSQDDFLLDKKIQLKCSFTNAQSLTDTLFVQNSMKNHSGLYAVNDSTRAPVPGHLLDSDVKAGEQGSTSSASTLPSTGNEGGGYPVLEVSGPNSDVDFSIDFAGLVSTILEIKETGKPNNYLKRFSSEVDLEDCTALIAKLREKVAGFAKEQAILNAEARFGGYFIKGPIENEGIGNGKASLRPGFAFVEGFLLFASPDAVDEEGPFDFNVEAEKVKVSSYTDRICSYLRDLKKGHTVDTAEQIEAAREVIEAQLATTLRRAKHYMQGLFDLKLFLSVSEPTAKNRRMHRPMYIDAPAGERIPGQMWRSEGYFDQIAWPSFAQTHRWLLDNREIRGFLEEDISIQPVVDATTKETAEWAVSTILSKLGCLEQRNRDEARYDHCEEYGNDC</sequence>
<dbReference type="InParanoid" id="K1X7Z5"/>
<dbReference type="RefSeq" id="XP_007293136.1">
    <property type="nucleotide sequence ID" value="XM_007293074.1"/>
</dbReference>
<dbReference type="EMBL" id="JH921438">
    <property type="protein sequence ID" value="EKD16778.1"/>
    <property type="molecule type" value="Genomic_DNA"/>
</dbReference>
<dbReference type="GeneID" id="18761182"/>
<name>K1X7Z5_MARBU</name>
<evidence type="ECO:0000313" key="2">
    <source>
        <dbReference type="EMBL" id="EKD16778.1"/>
    </source>
</evidence>
<dbReference type="GO" id="GO:0016301">
    <property type="term" value="F:kinase activity"/>
    <property type="evidence" value="ECO:0007669"/>
    <property type="project" value="UniProtKB-KW"/>
</dbReference>
<dbReference type="Gene3D" id="3.40.50.300">
    <property type="entry name" value="P-loop containing nucleotide triphosphate hydrolases"/>
    <property type="match status" value="2"/>
</dbReference>
<feature type="compositionally biased region" description="Polar residues" evidence="1">
    <location>
        <begin position="214"/>
        <end position="227"/>
    </location>
</feature>
<dbReference type="Proteomes" id="UP000006753">
    <property type="component" value="Unassembled WGS sequence"/>
</dbReference>
<reference evidence="2 3" key="1">
    <citation type="journal article" date="2012" name="BMC Genomics">
        <title>Sequencing the genome of Marssonina brunnea reveals fungus-poplar co-evolution.</title>
        <authorList>
            <person name="Zhu S."/>
            <person name="Cao Y.-Z."/>
            <person name="Jiang C."/>
            <person name="Tan B.-Y."/>
            <person name="Wang Z."/>
            <person name="Feng S."/>
            <person name="Zhang L."/>
            <person name="Su X.-H."/>
            <person name="Brejova B."/>
            <person name="Vinar T."/>
            <person name="Xu M."/>
            <person name="Wang M.-X."/>
            <person name="Zhang S.-G."/>
            <person name="Huang M.-R."/>
            <person name="Wu R."/>
            <person name="Zhou Y."/>
        </authorList>
    </citation>
    <scope>NUCLEOTIDE SEQUENCE [LARGE SCALE GENOMIC DNA]</scope>
    <source>
        <strain evidence="2 3">MB_m1</strain>
    </source>
</reference>
<keyword evidence="2" id="KW-0418">Kinase</keyword>
<organism evidence="2 3">
    <name type="scientific">Marssonina brunnea f. sp. multigermtubi (strain MB_m1)</name>
    <name type="common">Marssonina leaf spot fungus</name>
    <dbReference type="NCBI Taxonomy" id="1072389"/>
    <lineage>
        <taxon>Eukaryota</taxon>
        <taxon>Fungi</taxon>
        <taxon>Dikarya</taxon>
        <taxon>Ascomycota</taxon>
        <taxon>Pezizomycotina</taxon>
        <taxon>Leotiomycetes</taxon>
        <taxon>Helotiales</taxon>
        <taxon>Drepanopezizaceae</taxon>
        <taxon>Drepanopeziza</taxon>
    </lineage>
</organism>
<dbReference type="KEGG" id="mbe:MBM_05247"/>
<feature type="compositionally biased region" description="Polar residues" evidence="1">
    <location>
        <begin position="1"/>
        <end position="30"/>
    </location>
</feature>
<keyword evidence="3" id="KW-1185">Reference proteome</keyword>
<feature type="region of interest" description="Disordered" evidence="1">
    <location>
        <begin position="1"/>
        <end position="32"/>
    </location>
</feature>
<accession>K1X7Z5</accession>